<dbReference type="InterPro" id="IPR043519">
    <property type="entry name" value="NT_sf"/>
</dbReference>
<dbReference type="GO" id="GO:0016779">
    <property type="term" value="F:nucleotidyltransferase activity"/>
    <property type="evidence" value="ECO:0007669"/>
    <property type="project" value="InterPro"/>
</dbReference>
<evidence type="ECO:0000313" key="2">
    <source>
        <dbReference type="EMBL" id="SVB32381.1"/>
    </source>
</evidence>
<evidence type="ECO:0000259" key="1">
    <source>
        <dbReference type="Pfam" id="PF01909"/>
    </source>
</evidence>
<dbReference type="InterPro" id="IPR002934">
    <property type="entry name" value="Polymerase_NTP_transf_dom"/>
</dbReference>
<proteinExistence type="predicted"/>
<gene>
    <name evidence="2" type="ORF">METZ01_LOCUS185235</name>
</gene>
<protein>
    <recommendedName>
        <fullName evidence="1">Polymerase nucleotidyl transferase domain-containing protein</fullName>
    </recommendedName>
</protein>
<dbReference type="SUPFAM" id="SSF81301">
    <property type="entry name" value="Nucleotidyltransferase"/>
    <property type="match status" value="1"/>
</dbReference>
<dbReference type="Pfam" id="PF01909">
    <property type="entry name" value="NTP_transf_2"/>
    <property type="match status" value="1"/>
</dbReference>
<sequence>MKSFKVFTESIIDIPRRTYAPLVFDDADTPNPKIKSSVKKIVDAQIKEFAKEYPVIKIGLVGSILTKRYRNDADLDFNILFDVPKEKQEDERINLSKKYLSASNPDNIQGKLIPGTEHPINYYLITDKKTYQDQEDKADAVFDIETNKFIKRPEDYTFDMNLYLKDFQKKVDEIDVVKGELKRDIIDYDELIELTPKDIVNLQDKIDGKLKEIETDIGDIIKIGDTVDAERRAAFDTDMSPDEIKKYSIKNRLPKNVVYKMLEKYHYLKFYKKCKKILDDGKVTDAEIDSLRKEHAQSKTRAVDEALDKGNTLVFAFGRFNPPTVGHGKLMSKVITEARKNNANHIVYASASTDKRSNPLDVKTKVKFMKKMFPANKIQAAGGTQRTFMEILKFYN</sequence>
<name>A0A382D3V3_9ZZZZ</name>
<dbReference type="SUPFAM" id="SSF52374">
    <property type="entry name" value="Nucleotidylyl transferase"/>
    <property type="match status" value="1"/>
</dbReference>
<dbReference type="InterPro" id="IPR014729">
    <property type="entry name" value="Rossmann-like_a/b/a_fold"/>
</dbReference>
<reference evidence="2" key="1">
    <citation type="submission" date="2018-05" db="EMBL/GenBank/DDBJ databases">
        <authorList>
            <person name="Lanie J.A."/>
            <person name="Ng W.-L."/>
            <person name="Kazmierczak K.M."/>
            <person name="Andrzejewski T.M."/>
            <person name="Davidsen T.M."/>
            <person name="Wayne K.J."/>
            <person name="Tettelin H."/>
            <person name="Glass J.I."/>
            <person name="Rusch D."/>
            <person name="Podicherti R."/>
            <person name="Tsui H.-C.T."/>
            <person name="Winkler M.E."/>
        </authorList>
    </citation>
    <scope>NUCLEOTIDE SEQUENCE</scope>
</reference>
<dbReference type="Gene3D" id="3.40.50.620">
    <property type="entry name" value="HUPs"/>
    <property type="match status" value="1"/>
</dbReference>
<feature type="non-terminal residue" evidence="2">
    <location>
        <position position="396"/>
    </location>
</feature>
<dbReference type="Gene3D" id="3.30.460.10">
    <property type="entry name" value="Beta Polymerase, domain 2"/>
    <property type="match status" value="1"/>
</dbReference>
<organism evidence="2">
    <name type="scientific">marine metagenome</name>
    <dbReference type="NCBI Taxonomy" id="408172"/>
    <lineage>
        <taxon>unclassified sequences</taxon>
        <taxon>metagenomes</taxon>
        <taxon>ecological metagenomes</taxon>
    </lineage>
</organism>
<accession>A0A382D3V3</accession>
<dbReference type="AlphaFoldDB" id="A0A382D3V3"/>
<dbReference type="EMBL" id="UINC01037218">
    <property type="protein sequence ID" value="SVB32381.1"/>
    <property type="molecule type" value="Genomic_DNA"/>
</dbReference>
<feature type="domain" description="Polymerase nucleotidyl transferase" evidence="1">
    <location>
        <begin position="45"/>
        <end position="97"/>
    </location>
</feature>